<feature type="signal peptide" evidence="1">
    <location>
        <begin position="1"/>
        <end position="23"/>
    </location>
</feature>
<dbReference type="AlphaFoldDB" id="A0A5Q4ZYQ7"/>
<gene>
    <name evidence="2" type="ORF">AW0309160_04474</name>
</gene>
<geneLocation type="plasmid" evidence="2">
    <name>pAWOD_2</name>
</geneLocation>
<keyword evidence="1" id="KW-0732">Signal</keyword>
<feature type="chain" id="PRO_5024330976" description="Lipoprotein" evidence="1">
    <location>
        <begin position="24"/>
        <end position="271"/>
    </location>
</feature>
<reference evidence="2" key="1">
    <citation type="submission" date="2019-09" db="EMBL/GenBank/DDBJ databases">
        <authorList>
            <person name="Hjerde E."/>
        </authorList>
    </citation>
    <scope>NUCLEOTIDE SEQUENCE [LARGE SCALE GENOMIC DNA]</scope>
    <source>
        <strain evidence="2">06/09/160</strain>
        <plasmid evidence="2">pAWOD_2</plasmid>
    </source>
</reference>
<organism evidence="2">
    <name type="scientific">Aliivibrio wodanis</name>
    <dbReference type="NCBI Taxonomy" id="80852"/>
    <lineage>
        <taxon>Bacteria</taxon>
        <taxon>Pseudomonadati</taxon>
        <taxon>Pseudomonadota</taxon>
        <taxon>Gammaproteobacteria</taxon>
        <taxon>Vibrionales</taxon>
        <taxon>Vibrionaceae</taxon>
        <taxon>Aliivibrio</taxon>
    </lineage>
</organism>
<proteinExistence type="predicted"/>
<evidence type="ECO:0000313" key="2">
    <source>
        <dbReference type="EMBL" id="VVV06980.1"/>
    </source>
</evidence>
<dbReference type="RefSeq" id="WP_192957868.1">
    <property type="nucleotide sequence ID" value="NZ_LR721753.1"/>
</dbReference>
<evidence type="ECO:0008006" key="3">
    <source>
        <dbReference type="Google" id="ProtNLM"/>
    </source>
</evidence>
<accession>A0A5Q4ZYQ7</accession>
<name>A0A5Q4ZYQ7_9GAMM</name>
<dbReference type="EMBL" id="LR721753">
    <property type="protein sequence ID" value="VVV06980.1"/>
    <property type="molecule type" value="Genomic_DNA"/>
</dbReference>
<keyword evidence="2" id="KW-0614">Plasmid</keyword>
<sequence>MLRFALILSVLLNVVACSTTEEAVQQTQPVLSLSSINTDLIYYIEKWANLDTPSKPLIYLSNDPQFMTEQLSANWCGDAVDRVLLVNALDSLCDDSEGYRDGQYCVKEDIKAPIFAYSFEPSQSAVCDDLTQHDLMVTVPFNPENQAWLDHVRSLGFLTHKQREMKLFWDEELTQRKLKREKAEALEVLRTEQRAFYQNKFAIEGKYNHVVCKLDSNSGLLMNKYIGRVLATFDNEVQVQLIDYTGRLKAPDFQKNKVVSESYALWEMCDV</sequence>
<evidence type="ECO:0000256" key="1">
    <source>
        <dbReference type="SAM" id="SignalP"/>
    </source>
</evidence>
<protein>
    <recommendedName>
        <fullName evidence="3">Lipoprotein</fullName>
    </recommendedName>
</protein>